<gene>
    <name evidence="9" type="ORF">IU459_02240</name>
</gene>
<name>A0ABS0CIC2_9NOCA</name>
<comment type="subcellular location">
    <subcellularLocation>
        <location evidence="1">Cell membrane</location>
        <topology evidence="1">Multi-pass membrane protein</topology>
    </subcellularLocation>
</comment>
<dbReference type="SUPFAM" id="SSF103473">
    <property type="entry name" value="MFS general substrate transporter"/>
    <property type="match status" value="1"/>
</dbReference>
<organism evidence="9 10">
    <name type="scientific">Nocardia amamiensis</name>
    <dbReference type="NCBI Taxonomy" id="404578"/>
    <lineage>
        <taxon>Bacteria</taxon>
        <taxon>Bacillati</taxon>
        <taxon>Actinomycetota</taxon>
        <taxon>Actinomycetes</taxon>
        <taxon>Mycobacteriales</taxon>
        <taxon>Nocardiaceae</taxon>
        <taxon>Nocardia</taxon>
    </lineage>
</organism>
<evidence type="ECO:0000256" key="4">
    <source>
        <dbReference type="ARBA" id="ARBA00022692"/>
    </source>
</evidence>
<comment type="caution">
    <text evidence="9">The sequence shown here is derived from an EMBL/GenBank/DDBJ whole genome shotgun (WGS) entry which is preliminary data.</text>
</comment>
<feature type="transmembrane region" description="Helical" evidence="7">
    <location>
        <begin position="379"/>
        <end position="400"/>
    </location>
</feature>
<feature type="domain" description="Major facilitator superfamily (MFS) profile" evidence="8">
    <location>
        <begin position="223"/>
        <end position="410"/>
    </location>
</feature>
<feature type="transmembrane region" description="Helical" evidence="7">
    <location>
        <begin position="260"/>
        <end position="280"/>
    </location>
</feature>
<keyword evidence="2" id="KW-0813">Transport</keyword>
<dbReference type="Proteomes" id="UP000702209">
    <property type="component" value="Unassembled WGS sequence"/>
</dbReference>
<proteinExistence type="predicted"/>
<dbReference type="CDD" id="cd06173">
    <property type="entry name" value="MFS_MefA_like"/>
    <property type="match status" value="1"/>
</dbReference>
<evidence type="ECO:0000313" key="10">
    <source>
        <dbReference type="Proteomes" id="UP000702209"/>
    </source>
</evidence>
<dbReference type="PRINTS" id="PR01988">
    <property type="entry name" value="EXPORTERBACE"/>
</dbReference>
<dbReference type="InterPro" id="IPR022324">
    <property type="entry name" value="Bacilysin_exporter_BacE_put"/>
</dbReference>
<dbReference type="PROSITE" id="PS50850">
    <property type="entry name" value="MFS"/>
    <property type="match status" value="1"/>
</dbReference>
<dbReference type="Gene3D" id="1.20.1250.20">
    <property type="entry name" value="MFS general substrate transporter like domains"/>
    <property type="match status" value="1"/>
</dbReference>
<evidence type="ECO:0000256" key="5">
    <source>
        <dbReference type="ARBA" id="ARBA00022989"/>
    </source>
</evidence>
<evidence type="ECO:0000256" key="2">
    <source>
        <dbReference type="ARBA" id="ARBA00022448"/>
    </source>
</evidence>
<reference evidence="9 10" key="1">
    <citation type="submission" date="2020-10" db="EMBL/GenBank/DDBJ databases">
        <title>Identification of Nocardia species via Next-generation sequencing and recognition of intraspecies genetic diversity.</title>
        <authorList>
            <person name="Li P."/>
            <person name="Li P."/>
            <person name="Lu B."/>
        </authorList>
    </citation>
    <scope>NUCLEOTIDE SEQUENCE [LARGE SCALE GENOMIC DNA]</scope>
    <source>
        <strain evidence="9 10">BJ06-0157</strain>
    </source>
</reference>
<protein>
    <submittedName>
        <fullName evidence="9">MFS transporter</fullName>
    </submittedName>
</protein>
<sequence length="410" mass="43523">MREPRTITIRVDRNFALLWSGNAVSLVGFFGVRLAYPLLVLSVTHSPALAGWVGFAVTVPSLIFQIPAGITADYGNRRRTLLLCQSAGLAATCSAIVVVMFEMPYLALLLMLTAFVEGTAYVFFEASELTSIRDIVDDEHRGSALSLFEAEQPVALVVGRATGAAAYGLAPWLPFAVNAASYVFCRETLQSIRWGTAAQPPQRERSGPGAWNLIRDGARIIWNEPFLRTTTVIGGLSNLVIQVGILLIMVELEGGDGPAWTIGVVLGAAGVGGIIGSAIATKLSRRFGRTRVYRSALWAWAALLLLIALSSNPVVLAVAWFGVGGVGVMVNVLLTIFRVEVIPEKTLGRTVGMLSMVVDGSAAFGTLLAGYLLSGFGTTGTGVLLAGTMFVLAVCGSRMTTSAQPRRTRS</sequence>
<dbReference type="RefSeq" id="WP_195127714.1">
    <property type="nucleotide sequence ID" value="NZ_JADLQX010000001.1"/>
</dbReference>
<dbReference type="PANTHER" id="PTHR23513">
    <property type="entry name" value="INTEGRAL MEMBRANE EFFLUX PROTEIN-RELATED"/>
    <property type="match status" value="1"/>
</dbReference>
<keyword evidence="6 7" id="KW-0472">Membrane</keyword>
<keyword evidence="5 7" id="KW-1133">Transmembrane helix</keyword>
<dbReference type="InterPro" id="IPR020846">
    <property type="entry name" value="MFS_dom"/>
</dbReference>
<keyword evidence="4 7" id="KW-0812">Transmembrane</keyword>
<feature type="transmembrane region" description="Helical" evidence="7">
    <location>
        <begin position="48"/>
        <end position="68"/>
    </location>
</feature>
<keyword evidence="3" id="KW-1003">Cell membrane</keyword>
<dbReference type="InterPro" id="IPR036259">
    <property type="entry name" value="MFS_trans_sf"/>
</dbReference>
<feature type="transmembrane region" description="Helical" evidence="7">
    <location>
        <begin position="292"/>
        <end position="311"/>
    </location>
</feature>
<feature type="transmembrane region" description="Helical" evidence="7">
    <location>
        <begin position="105"/>
        <end position="124"/>
    </location>
</feature>
<evidence type="ECO:0000313" key="9">
    <source>
        <dbReference type="EMBL" id="MBF6296359.1"/>
    </source>
</evidence>
<evidence type="ECO:0000256" key="1">
    <source>
        <dbReference type="ARBA" id="ARBA00004651"/>
    </source>
</evidence>
<feature type="transmembrane region" description="Helical" evidence="7">
    <location>
        <begin position="317"/>
        <end position="339"/>
    </location>
</feature>
<evidence type="ECO:0000256" key="3">
    <source>
        <dbReference type="ARBA" id="ARBA00022475"/>
    </source>
</evidence>
<evidence type="ECO:0000256" key="7">
    <source>
        <dbReference type="SAM" id="Phobius"/>
    </source>
</evidence>
<feature type="transmembrane region" description="Helical" evidence="7">
    <location>
        <begin position="351"/>
        <end position="373"/>
    </location>
</feature>
<evidence type="ECO:0000259" key="8">
    <source>
        <dbReference type="PROSITE" id="PS50850"/>
    </source>
</evidence>
<dbReference type="InterPro" id="IPR010290">
    <property type="entry name" value="TM_effector"/>
</dbReference>
<accession>A0ABS0CIC2</accession>
<feature type="transmembrane region" description="Helical" evidence="7">
    <location>
        <begin position="225"/>
        <end position="248"/>
    </location>
</feature>
<evidence type="ECO:0000256" key="6">
    <source>
        <dbReference type="ARBA" id="ARBA00023136"/>
    </source>
</evidence>
<dbReference type="EMBL" id="JADLQX010000001">
    <property type="protein sequence ID" value="MBF6296359.1"/>
    <property type="molecule type" value="Genomic_DNA"/>
</dbReference>
<feature type="transmembrane region" description="Helical" evidence="7">
    <location>
        <begin position="80"/>
        <end position="99"/>
    </location>
</feature>
<feature type="transmembrane region" description="Helical" evidence="7">
    <location>
        <begin position="15"/>
        <end position="36"/>
    </location>
</feature>
<dbReference type="Pfam" id="PF05977">
    <property type="entry name" value="MFS_3"/>
    <property type="match status" value="1"/>
</dbReference>
<keyword evidence="10" id="KW-1185">Reference proteome</keyword>
<dbReference type="PANTHER" id="PTHR23513:SF6">
    <property type="entry name" value="MAJOR FACILITATOR SUPERFAMILY ASSOCIATED DOMAIN-CONTAINING PROTEIN"/>
    <property type="match status" value="1"/>
</dbReference>